<keyword evidence="1" id="KW-0472">Membrane</keyword>
<evidence type="ECO:0000313" key="3">
    <source>
        <dbReference type="Proteomes" id="UP000693972"/>
    </source>
</evidence>
<keyword evidence="3" id="KW-1185">Reference proteome</keyword>
<accession>A0A975TYG3</accession>
<sequence>MQRHPRPEWRNWRGWGRRLSRVLVEVRHRVPPGFRLILGLIFIAGGLLSVLPFLGLWMLPFGIAVAALDVVPLWRWFRGRKGSRRPPT</sequence>
<dbReference type="Proteomes" id="UP000693972">
    <property type="component" value="Unassembled WGS sequence"/>
</dbReference>
<name>A0A975TYG3_9RHOB</name>
<dbReference type="EMBL" id="JAIMBW010000001">
    <property type="protein sequence ID" value="MBY4893188.1"/>
    <property type="molecule type" value="Genomic_DNA"/>
</dbReference>
<dbReference type="EMBL" id="CP078073">
    <property type="protein sequence ID" value="QXL90018.1"/>
    <property type="molecule type" value="Genomic_DNA"/>
</dbReference>
<evidence type="ECO:0000313" key="2">
    <source>
        <dbReference type="EMBL" id="QXL90018.1"/>
    </source>
</evidence>
<protein>
    <submittedName>
        <fullName evidence="2">Uncharacterized protein</fullName>
    </submittedName>
</protein>
<proteinExistence type="predicted"/>
<organism evidence="2">
    <name type="scientific">Gymnodinialimonas phycosphaerae</name>
    <dbReference type="NCBI Taxonomy" id="2841589"/>
    <lineage>
        <taxon>Bacteria</taxon>
        <taxon>Pseudomonadati</taxon>
        <taxon>Pseudomonadota</taxon>
        <taxon>Alphaproteobacteria</taxon>
        <taxon>Rhodobacterales</taxon>
        <taxon>Paracoccaceae</taxon>
        <taxon>Gymnodinialimonas</taxon>
    </lineage>
</organism>
<keyword evidence="1" id="KW-0812">Transmembrane</keyword>
<dbReference type="AlphaFoldDB" id="A0A975TYG3"/>
<reference evidence="2 3" key="1">
    <citation type="submission" date="2021-07" db="EMBL/GenBank/DDBJ databases">
        <title>Karlodiniumbacter phycospheric gen. nov., sp. nov., a phycosphere bacterium isolated from karlodinium veneficum.</title>
        <authorList>
            <person name="Peng Y."/>
            <person name="Jiang L."/>
            <person name="Lee J."/>
        </authorList>
    </citation>
    <scope>NUCLEOTIDE SEQUENCE</scope>
    <source>
        <strain evidence="2 3">N5</strain>
    </source>
</reference>
<evidence type="ECO:0000256" key="1">
    <source>
        <dbReference type="SAM" id="Phobius"/>
    </source>
</evidence>
<keyword evidence="1" id="KW-1133">Transmembrane helix</keyword>
<gene>
    <name evidence="2" type="ORF">KUL25_10465</name>
</gene>
<feature type="transmembrane region" description="Helical" evidence="1">
    <location>
        <begin position="33"/>
        <end position="51"/>
    </location>
</feature>